<comment type="subcellular location">
    <subcellularLocation>
        <location evidence="1">Cell membrane</location>
        <topology evidence="1">Multi-pass membrane protein</topology>
    </subcellularLocation>
    <subcellularLocation>
        <location evidence="7">Membrane</location>
        <topology evidence="7">Multi-pass membrane protein</topology>
    </subcellularLocation>
</comment>
<feature type="compositionally biased region" description="Pro residues" evidence="8">
    <location>
        <begin position="249"/>
        <end position="262"/>
    </location>
</feature>
<comment type="caution">
    <text evidence="11">The sequence shown here is derived from an EMBL/GenBank/DDBJ whole genome shotgun (WGS) entry which is preliminary data.</text>
</comment>
<keyword evidence="3 7" id="KW-0812">Transmembrane</keyword>
<feature type="transmembrane region" description="Helical" evidence="9">
    <location>
        <begin position="33"/>
        <end position="54"/>
    </location>
</feature>
<dbReference type="EMBL" id="BLPG01000003">
    <property type="protein sequence ID" value="GFJ96645.1"/>
    <property type="molecule type" value="Genomic_DNA"/>
</dbReference>
<keyword evidence="5" id="KW-0560">Oxidoreductase</keyword>
<evidence type="ECO:0000313" key="12">
    <source>
        <dbReference type="Proteomes" id="UP000482960"/>
    </source>
</evidence>
<dbReference type="AlphaFoldDB" id="A0A6V8LV41"/>
<dbReference type="GO" id="GO:0005886">
    <property type="term" value="C:plasma membrane"/>
    <property type="evidence" value="ECO:0007669"/>
    <property type="project" value="UniProtKB-SubCell"/>
</dbReference>
<sequence length="262" mass="26634">MAAAASILAAGIGLGTAVTGGRQVASGLLRGDALTAFMLIVIGSVATIACWAGVHHLDDEAAAGAGTPTTARRYLILVQLFLATMSLAVLADNLGLLWVAVEATTIVTAFLVGHRRSRASVEAAWKYVVLCSVGIGIAFLGTVCVYATAVAAGAHGTTALNWTHLTSHTAGLDPDLTRLAMGLLLLGFGTKAGLAPMHAWLPDAHSQAPAPSPPSCPGCCCPWRSTPSGATRPSPTPSSKPATPAPSCWSPPSPPWPSPRSC</sequence>
<organism evidence="11 12">
    <name type="scientific">Phytohabitans rumicis</name>
    <dbReference type="NCBI Taxonomy" id="1076125"/>
    <lineage>
        <taxon>Bacteria</taxon>
        <taxon>Bacillati</taxon>
        <taxon>Actinomycetota</taxon>
        <taxon>Actinomycetes</taxon>
        <taxon>Micromonosporales</taxon>
        <taxon>Micromonosporaceae</taxon>
    </lineage>
</organism>
<evidence type="ECO:0000256" key="2">
    <source>
        <dbReference type="ARBA" id="ARBA00022475"/>
    </source>
</evidence>
<evidence type="ECO:0000256" key="9">
    <source>
        <dbReference type="SAM" id="Phobius"/>
    </source>
</evidence>
<feature type="transmembrane region" description="Helical" evidence="9">
    <location>
        <begin position="127"/>
        <end position="156"/>
    </location>
</feature>
<gene>
    <name evidence="11" type="ORF">Prum_102870</name>
</gene>
<dbReference type="InterPro" id="IPR052175">
    <property type="entry name" value="ComplexI-like_HydComp"/>
</dbReference>
<evidence type="ECO:0000256" key="1">
    <source>
        <dbReference type="ARBA" id="ARBA00004651"/>
    </source>
</evidence>
<evidence type="ECO:0000256" key="5">
    <source>
        <dbReference type="ARBA" id="ARBA00023002"/>
    </source>
</evidence>
<name>A0A6V8LV41_9ACTN</name>
<keyword evidence="12" id="KW-1185">Reference proteome</keyword>
<dbReference type="PANTHER" id="PTHR42682">
    <property type="entry name" value="HYDROGENASE-4 COMPONENT F"/>
    <property type="match status" value="1"/>
</dbReference>
<dbReference type="Pfam" id="PF00361">
    <property type="entry name" value="Proton_antipo_M"/>
    <property type="match status" value="1"/>
</dbReference>
<feature type="domain" description="NADH:quinone oxidoreductase/Mrp antiporter transmembrane" evidence="10">
    <location>
        <begin position="91"/>
        <end position="211"/>
    </location>
</feature>
<dbReference type="InterPro" id="IPR001750">
    <property type="entry name" value="ND/Mrp_TM"/>
</dbReference>
<evidence type="ECO:0000256" key="7">
    <source>
        <dbReference type="RuleBase" id="RU000320"/>
    </source>
</evidence>
<dbReference type="GO" id="GO:0016491">
    <property type="term" value="F:oxidoreductase activity"/>
    <property type="evidence" value="ECO:0007669"/>
    <property type="project" value="UniProtKB-KW"/>
</dbReference>
<feature type="transmembrane region" description="Helical" evidence="9">
    <location>
        <begin position="74"/>
        <end position="91"/>
    </location>
</feature>
<feature type="compositionally biased region" description="Low complexity" evidence="8">
    <location>
        <begin position="230"/>
        <end position="248"/>
    </location>
</feature>
<reference evidence="11 12" key="1">
    <citation type="submission" date="2020-03" db="EMBL/GenBank/DDBJ databases">
        <title>Whole genome shotgun sequence of Phytohabitans rumicis NBRC 108638.</title>
        <authorList>
            <person name="Komaki H."/>
            <person name="Tamura T."/>
        </authorList>
    </citation>
    <scope>NUCLEOTIDE SEQUENCE [LARGE SCALE GENOMIC DNA]</scope>
    <source>
        <strain evidence="11 12">NBRC 108638</strain>
    </source>
</reference>
<keyword evidence="4 9" id="KW-1133">Transmembrane helix</keyword>
<dbReference type="Proteomes" id="UP000482960">
    <property type="component" value="Unassembled WGS sequence"/>
</dbReference>
<proteinExistence type="predicted"/>
<feature type="transmembrane region" description="Helical" evidence="9">
    <location>
        <begin position="97"/>
        <end position="115"/>
    </location>
</feature>
<dbReference type="PANTHER" id="PTHR42682:SF5">
    <property type="entry name" value="HYDROGENASE-4 COMPONENT F"/>
    <property type="match status" value="1"/>
</dbReference>
<protein>
    <recommendedName>
        <fullName evidence="10">NADH:quinone oxidoreductase/Mrp antiporter transmembrane domain-containing protein</fullName>
    </recommendedName>
</protein>
<keyword evidence="6 9" id="KW-0472">Membrane</keyword>
<evidence type="ECO:0000256" key="3">
    <source>
        <dbReference type="ARBA" id="ARBA00022692"/>
    </source>
</evidence>
<evidence type="ECO:0000256" key="6">
    <source>
        <dbReference type="ARBA" id="ARBA00023136"/>
    </source>
</evidence>
<evidence type="ECO:0000259" key="10">
    <source>
        <dbReference type="Pfam" id="PF00361"/>
    </source>
</evidence>
<evidence type="ECO:0000256" key="8">
    <source>
        <dbReference type="SAM" id="MobiDB-lite"/>
    </source>
</evidence>
<evidence type="ECO:0000313" key="11">
    <source>
        <dbReference type="EMBL" id="GFJ96645.1"/>
    </source>
</evidence>
<accession>A0A6V8LV41</accession>
<evidence type="ECO:0000256" key="4">
    <source>
        <dbReference type="ARBA" id="ARBA00022989"/>
    </source>
</evidence>
<reference evidence="11 12" key="2">
    <citation type="submission" date="2020-03" db="EMBL/GenBank/DDBJ databases">
        <authorList>
            <person name="Ichikawa N."/>
            <person name="Kimura A."/>
            <person name="Kitahashi Y."/>
            <person name="Uohara A."/>
        </authorList>
    </citation>
    <scope>NUCLEOTIDE SEQUENCE [LARGE SCALE GENOMIC DNA]</scope>
    <source>
        <strain evidence="11 12">NBRC 108638</strain>
    </source>
</reference>
<keyword evidence="2" id="KW-1003">Cell membrane</keyword>
<feature type="region of interest" description="Disordered" evidence="8">
    <location>
        <begin position="227"/>
        <end position="262"/>
    </location>
</feature>